<evidence type="ECO:0000256" key="4">
    <source>
        <dbReference type="ARBA" id="ARBA00013533"/>
    </source>
</evidence>
<protein>
    <recommendedName>
        <fullName evidence="4">Golgi apparatus membrane protein TVP38</fullName>
    </recommendedName>
    <alternativeName>
        <fullName evidence="5">Golgi apparatus membrane protein tvp38</fullName>
    </alternativeName>
</protein>
<keyword evidence="6 11" id="KW-0812">Transmembrane</keyword>
<dbReference type="Pfam" id="PF09335">
    <property type="entry name" value="VTT_dom"/>
    <property type="match status" value="1"/>
</dbReference>
<evidence type="ECO:0000256" key="9">
    <source>
        <dbReference type="ARBA" id="ARBA00023136"/>
    </source>
</evidence>
<proteinExistence type="inferred from homology"/>
<evidence type="ECO:0000313" key="13">
    <source>
        <dbReference type="EMBL" id="GBE79579.1"/>
    </source>
</evidence>
<name>A0A401GBP3_9APHY</name>
<comment type="caution">
    <text evidence="13">The sequence shown here is derived from an EMBL/GenBank/DDBJ whole genome shotgun (WGS) entry which is preliminary data.</text>
</comment>
<dbReference type="PANTHER" id="PTHR47549">
    <property type="entry name" value="GOLGI APPARATUS MEMBRANE PROTEIN TVP38-RELATED"/>
    <property type="match status" value="1"/>
</dbReference>
<evidence type="ECO:0000256" key="10">
    <source>
        <dbReference type="SAM" id="MobiDB-lite"/>
    </source>
</evidence>
<evidence type="ECO:0000313" key="14">
    <source>
        <dbReference type="Proteomes" id="UP000287166"/>
    </source>
</evidence>
<evidence type="ECO:0000256" key="1">
    <source>
        <dbReference type="ARBA" id="ARBA00002978"/>
    </source>
</evidence>
<comment type="subcellular location">
    <subcellularLocation>
        <location evidence="2">Golgi apparatus membrane</location>
        <topology evidence="2">Multi-pass membrane protein</topology>
    </subcellularLocation>
</comment>
<dbReference type="InterPro" id="IPR051076">
    <property type="entry name" value="Golgi_membrane_TVP38/TMEM64"/>
</dbReference>
<comment type="similarity">
    <text evidence="3">Belongs to the TVP38/TMEM64 family.</text>
</comment>
<feature type="transmembrane region" description="Helical" evidence="11">
    <location>
        <begin position="144"/>
        <end position="166"/>
    </location>
</feature>
<dbReference type="OrthoDB" id="166803at2759"/>
<feature type="transmembrane region" description="Helical" evidence="11">
    <location>
        <begin position="74"/>
        <end position="91"/>
    </location>
</feature>
<keyword evidence="14" id="KW-1185">Reference proteome</keyword>
<dbReference type="InterPro" id="IPR032816">
    <property type="entry name" value="VTT_dom"/>
</dbReference>
<organism evidence="13 14">
    <name type="scientific">Sparassis crispa</name>
    <dbReference type="NCBI Taxonomy" id="139825"/>
    <lineage>
        <taxon>Eukaryota</taxon>
        <taxon>Fungi</taxon>
        <taxon>Dikarya</taxon>
        <taxon>Basidiomycota</taxon>
        <taxon>Agaricomycotina</taxon>
        <taxon>Agaricomycetes</taxon>
        <taxon>Polyporales</taxon>
        <taxon>Sparassidaceae</taxon>
        <taxon>Sparassis</taxon>
    </lineage>
</organism>
<evidence type="ECO:0000256" key="6">
    <source>
        <dbReference type="ARBA" id="ARBA00022692"/>
    </source>
</evidence>
<comment type="function">
    <text evidence="1">Golgi membrane protein involved in vesicular trafficking and spindle migration.</text>
</comment>
<keyword evidence="8" id="KW-0333">Golgi apparatus</keyword>
<accession>A0A401GBP3</accession>
<keyword evidence="9 11" id="KW-0472">Membrane</keyword>
<sequence>MTSTERFSVAWPTFRYYVGTAYRRYNKLHIYGKLFIWGTICVWVSLATIFVVIGPDRIGQAFYDLAHKINQLPFGWLIIAGLLVIESFPPVMGHTTTVTLCGYAYGMKGFYIAAGGSLAGACFAFAVLRLLFRERLRRWSASNQKWIALETVVGAKGLPLITLVRASPFPPWGWAHAMFASVDTVALWQFFLASFVLFPKFALFVLIGSRLAALSDGDQRSHMDTSTKILNVAISVGGILLSTTAGWIIYRAMQAEVRRLQEMTPEVDELSTEGTDDAAEEAPLLGEYAPSLSSET</sequence>
<dbReference type="RefSeq" id="XP_027610492.1">
    <property type="nucleotide sequence ID" value="XM_027754691.1"/>
</dbReference>
<dbReference type="PANTHER" id="PTHR47549:SF1">
    <property type="entry name" value="GOLGI APPARATUS MEMBRANE PROTEIN TVP38"/>
    <property type="match status" value="1"/>
</dbReference>
<feature type="transmembrane region" description="Helical" evidence="11">
    <location>
        <begin position="229"/>
        <end position="250"/>
    </location>
</feature>
<reference evidence="13 14" key="1">
    <citation type="journal article" date="2018" name="Sci. Rep.">
        <title>Genome sequence of the cauliflower mushroom Sparassis crispa (Hanabiratake) and its association with beneficial usage.</title>
        <authorList>
            <person name="Kiyama R."/>
            <person name="Furutani Y."/>
            <person name="Kawaguchi K."/>
            <person name="Nakanishi T."/>
        </authorList>
    </citation>
    <scope>NUCLEOTIDE SEQUENCE [LARGE SCALE GENOMIC DNA]</scope>
</reference>
<feature type="domain" description="VTT" evidence="12">
    <location>
        <begin position="94"/>
        <end position="209"/>
    </location>
</feature>
<gene>
    <name evidence="13" type="ORF">SCP_0207790</name>
</gene>
<evidence type="ECO:0000256" key="7">
    <source>
        <dbReference type="ARBA" id="ARBA00022989"/>
    </source>
</evidence>
<feature type="region of interest" description="Disordered" evidence="10">
    <location>
        <begin position="264"/>
        <end position="296"/>
    </location>
</feature>
<evidence type="ECO:0000256" key="2">
    <source>
        <dbReference type="ARBA" id="ARBA00004653"/>
    </source>
</evidence>
<dbReference type="STRING" id="139825.A0A401GBP3"/>
<feature type="transmembrane region" description="Helical" evidence="11">
    <location>
        <begin position="34"/>
        <end position="53"/>
    </location>
</feature>
<feature type="transmembrane region" description="Helical" evidence="11">
    <location>
        <begin position="111"/>
        <end position="132"/>
    </location>
</feature>
<evidence type="ECO:0000256" key="3">
    <source>
        <dbReference type="ARBA" id="ARBA00008640"/>
    </source>
</evidence>
<dbReference type="GO" id="GO:0000139">
    <property type="term" value="C:Golgi membrane"/>
    <property type="evidence" value="ECO:0007669"/>
    <property type="project" value="UniProtKB-SubCell"/>
</dbReference>
<evidence type="ECO:0000256" key="8">
    <source>
        <dbReference type="ARBA" id="ARBA00023034"/>
    </source>
</evidence>
<dbReference type="InParanoid" id="A0A401GBP3"/>
<feature type="transmembrane region" description="Helical" evidence="11">
    <location>
        <begin position="186"/>
        <end position="208"/>
    </location>
</feature>
<dbReference type="AlphaFoldDB" id="A0A401GBP3"/>
<evidence type="ECO:0000259" key="12">
    <source>
        <dbReference type="Pfam" id="PF09335"/>
    </source>
</evidence>
<keyword evidence="7 11" id="KW-1133">Transmembrane helix</keyword>
<dbReference type="Proteomes" id="UP000287166">
    <property type="component" value="Unassembled WGS sequence"/>
</dbReference>
<dbReference type="GeneID" id="38776496"/>
<evidence type="ECO:0000256" key="11">
    <source>
        <dbReference type="SAM" id="Phobius"/>
    </source>
</evidence>
<dbReference type="GO" id="GO:0000022">
    <property type="term" value="P:mitotic spindle elongation"/>
    <property type="evidence" value="ECO:0007669"/>
    <property type="project" value="TreeGrafter"/>
</dbReference>
<evidence type="ECO:0000256" key="5">
    <source>
        <dbReference type="ARBA" id="ARBA00020673"/>
    </source>
</evidence>
<dbReference type="EMBL" id="BFAD01000002">
    <property type="protein sequence ID" value="GBE79579.1"/>
    <property type="molecule type" value="Genomic_DNA"/>
</dbReference>
<feature type="compositionally biased region" description="Acidic residues" evidence="10">
    <location>
        <begin position="265"/>
        <end position="280"/>
    </location>
</feature>
<dbReference type="GO" id="GO:0016192">
    <property type="term" value="P:vesicle-mediated transport"/>
    <property type="evidence" value="ECO:0007669"/>
    <property type="project" value="TreeGrafter"/>
</dbReference>